<sequence>MDRFKQFANSWKTVGVTSRVKWQQSNTIDRLNSQLIKALVEKYGEEVMAIISDITFEIGLEDGKKICENLNLESGTTKGCVMPLETVSLLSGIDSEVCGSGKDQRSTSIRIRGCMFSGMFDGMNPDIKSRACESYSLGLVRAVNDKAELKVSRKCCATNKFCEFVVSLR</sequence>
<dbReference type="AlphaFoldDB" id="A0AAP2RD09"/>
<gene>
    <name evidence="1" type="ORF">CUJ83_05200</name>
</gene>
<comment type="caution">
    <text evidence="1">The sequence shown here is derived from an EMBL/GenBank/DDBJ whole genome shotgun (WGS) entry which is preliminary data.</text>
</comment>
<dbReference type="RefSeq" id="WP_230741224.1">
    <property type="nucleotide sequence ID" value="NZ_PGCK01000003.1"/>
</dbReference>
<protein>
    <submittedName>
        <fullName evidence="1">Uncharacterized protein</fullName>
    </submittedName>
</protein>
<dbReference type="Proteomes" id="UP001320159">
    <property type="component" value="Unassembled WGS sequence"/>
</dbReference>
<accession>A0AAP2RD09</accession>
<evidence type="ECO:0000313" key="2">
    <source>
        <dbReference type="Proteomes" id="UP001320159"/>
    </source>
</evidence>
<reference evidence="1 2" key="1">
    <citation type="submission" date="2017-11" db="EMBL/GenBank/DDBJ databases">
        <title>Isolation and Characterization of Family Methanocellaceae Species from Potential Methane Hydrate Area Offshore Southwestern Taiwan.</title>
        <authorList>
            <person name="Zhang W.-L."/>
            <person name="Chen W.-C."/>
            <person name="Lai M.-C."/>
            <person name="Chen S.-C."/>
        </authorList>
    </citation>
    <scope>NUCLEOTIDE SEQUENCE [LARGE SCALE GENOMIC DNA]</scope>
    <source>
        <strain evidence="1 2">CWC-04</strain>
    </source>
</reference>
<evidence type="ECO:0000313" key="1">
    <source>
        <dbReference type="EMBL" id="MCD1294395.1"/>
    </source>
</evidence>
<proteinExistence type="predicted"/>
<dbReference type="EMBL" id="PGCK01000003">
    <property type="protein sequence ID" value="MCD1294395.1"/>
    <property type="molecule type" value="Genomic_DNA"/>
</dbReference>
<organism evidence="1 2">
    <name type="scientific">Methanooceanicella nereidis</name>
    <dbReference type="NCBI Taxonomy" id="2052831"/>
    <lineage>
        <taxon>Archaea</taxon>
        <taxon>Methanobacteriati</taxon>
        <taxon>Methanobacteriota</taxon>
        <taxon>Stenosarchaea group</taxon>
        <taxon>Methanomicrobia</taxon>
        <taxon>Methanocellales</taxon>
        <taxon>Methanocellaceae</taxon>
        <taxon>Methanooceanicella</taxon>
    </lineage>
</organism>
<name>A0AAP2RD09_9EURY</name>
<keyword evidence="2" id="KW-1185">Reference proteome</keyword>